<proteinExistence type="predicted"/>
<evidence type="ECO:0000313" key="2">
    <source>
        <dbReference type="Proteomes" id="UP001589870"/>
    </source>
</evidence>
<dbReference type="RefSeq" id="WP_394300079.1">
    <property type="nucleotide sequence ID" value="NZ_JBHMQT010000006.1"/>
</dbReference>
<organism evidence="1 2">
    <name type="scientific">Sphaerimonospora cavernae</name>
    <dbReference type="NCBI Taxonomy" id="1740611"/>
    <lineage>
        <taxon>Bacteria</taxon>
        <taxon>Bacillati</taxon>
        <taxon>Actinomycetota</taxon>
        <taxon>Actinomycetes</taxon>
        <taxon>Streptosporangiales</taxon>
        <taxon>Streptosporangiaceae</taxon>
        <taxon>Sphaerimonospora</taxon>
    </lineage>
</organism>
<dbReference type="Proteomes" id="UP001589870">
    <property type="component" value="Unassembled WGS sequence"/>
</dbReference>
<evidence type="ECO:0000313" key="1">
    <source>
        <dbReference type="EMBL" id="MFC0861862.1"/>
    </source>
</evidence>
<protein>
    <submittedName>
        <fullName evidence="1">Uncharacterized protein</fullName>
    </submittedName>
</protein>
<keyword evidence="2" id="KW-1185">Reference proteome</keyword>
<dbReference type="EMBL" id="JBHMQT010000006">
    <property type="protein sequence ID" value="MFC0861862.1"/>
    <property type="molecule type" value="Genomic_DNA"/>
</dbReference>
<comment type="caution">
    <text evidence="1">The sequence shown here is derived from an EMBL/GenBank/DDBJ whole genome shotgun (WGS) entry which is preliminary data.</text>
</comment>
<gene>
    <name evidence="1" type="ORF">ACFHYQ_06095</name>
</gene>
<reference evidence="1 2" key="1">
    <citation type="submission" date="2024-09" db="EMBL/GenBank/DDBJ databases">
        <authorList>
            <person name="Sun Q."/>
            <person name="Mori K."/>
        </authorList>
    </citation>
    <scope>NUCLEOTIDE SEQUENCE [LARGE SCALE GENOMIC DNA]</scope>
    <source>
        <strain evidence="1 2">TBRC 1851</strain>
    </source>
</reference>
<name>A0ABV6U1I4_9ACTN</name>
<accession>A0ABV6U1I4</accession>
<sequence length="102" mass="12043">MNETDAELIRFIRSCPGLHAAAPQEGYERVNWRESLPRADRVRVRRHTCDCKPIVYELCQGGGLYFVRRLYRSDEVLVHESEWLRSPEAERLWLQVLMGQAR</sequence>